<name>A0A1J5PJX6_9ZZZZ</name>
<sequence length="115" mass="12453">MVRSPEGSIMMLEIGVTRPGMCTMCLVSMPSCAIFSKIYLEVVSRASPIGPQIEARPPSRTMAIALLSALPPQISSKWLAFSLEPRAGSPSTRKVRSRTGMPMQRMRGRIFGAAA</sequence>
<dbReference type="EMBL" id="MLJW01005510">
    <property type="protein sequence ID" value="OIQ68095.1"/>
    <property type="molecule type" value="Genomic_DNA"/>
</dbReference>
<organism evidence="1">
    <name type="scientific">mine drainage metagenome</name>
    <dbReference type="NCBI Taxonomy" id="410659"/>
    <lineage>
        <taxon>unclassified sequences</taxon>
        <taxon>metagenomes</taxon>
        <taxon>ecological metagenomes</taxon>
    </lineage>
</organism>
<evidence type="ECO:0000313" key="1">
    <source>
        <dbReference type="EMBL" id="OIQ68095.1"/>
    </source>
</evidence>
<gene>
    <name evidence="1" type="ORF">GALL_503190</name>
</gene>
<accession>A0A1J5PJX6</accession>
<comment type="caution">
    <text evidence="1">The sequence shown here is derived from an EMBL/GenBank/DDBJ whole genome shotgun (WGS) entry which is preliminary data.</text>
</comment>
<protein>
    <submittedName>
        <fullName evidence="1">Uncharacterized protein</fullName>
    </submittedName>
</protein>
<dbReference type="AlphaFoldDB" id="A0A1J5PJX6"/>
<reference evidence="1" key="1">
    <citation type="submission" date="2016-10" db="EMBL/GenBank/DDBJ databases">
        <title>Sequence of Gallionella enrichment culture.</title>
        <authorList>
            <person name="Poehlein A."/>
            <person name="Muehling M."/>
            <person name="Daniel R."/>
        </authorList>
    </citation>
    <scope>NUCLEOTIDE SEQUENCE</scope>
</reference>
<proteinExistence type="predicted"/>